<dbReference type="InterPro" id="IPR020845">
    <property type="entry name" value="AMP-binding_CS"/>
</dbReference>
<protein>
    <submittedName>
        <fullName evidence="6">Putative nonribosomal peptide synthase</fullName>
    </submittedName>
</protein>
<dbReference type="FunFam" id="3.30.559.30:FF:000003">
    <property type="entry name" value="Nonribosomal peptide synthase SidD"/>
    <property type="match status" value="1"/>
</dbReference>
<dbReference type="EMBL" id="LJBN01000172">
    <property type="protein sequence ID" value="OOQ85101.1"/>
    <property type="molecule type" value="Genomic_DNA"/>
</dbReference>
<dbReference type="Gene3D" id="1.10.1200.10">
    <property type="entry name" value="ACP-like"/>
    <property type="match status" value="4"/>
</dbReference>
<reference evidence="7" key="1">
    <citation type="submission" date="2015-09" db="EMBL/GenBank/DDBJ databases">
        <authorList>
            <person name="Fill T.P."/>
            <person name="Baretta J.F."/>
            <person name="de Almeida L.G."/>
            <person name="Rocha M."/>
            <person name="de Souza D.H."/>
            <person name="Malavazi I."/>
            <person name="Cerdeira L.T."/>
            <person name="Hong H."/>
            <person name="Samborskyy M."/>
            <person name="de Vasconcelos A.T."/>
            <person name="Leadlay P."/>
            <person name="Rodrigues-Filho E."/>
        </authorList>
    </citation>
    <scope>NUCLEOTIDE SEQUENCE [LARGE SCALE GENOMIC DNA]</scope>
    <source>
        <strain evidence="7">LaBioMMi 136</strain>
    </source>
</reference>
<dbReference type="InterPro" id="IPR036736">
    <property type="entry name" value="ACP-like_sf"/>
</dbReference>
<dbReference type="FunFam" id="3.40.50.12780:FF:000014">
    <property type="entry name" value="Nonribosomal peptide synthetase 1"/>
    <property type="match status" value="3"/>
</dbReference>
<dbReference type="CDD" id="cd19542">
    <property type="entry name" value="CT_NRPS-like"/>
    <property type="match status" value="2"/>
</dbReference>
<dbReference type="InterPro" id="IPR000873">
    <property type="entry name" value="AMP-dep_synth/lig_dom"/>
</dbReference>
<dbReference type="InterPro" id="IPR042099">
    <property type="entry name" value="ANL_N_sf"/>
</dbReference>
<dbReference type="FunFam" id="3.30.559.10:FF:000016">
    <property type="entry name" value="Nonribosomal peptide synthase Pes1"/>
    <property type="match status" value="1"/>
</dbReference>
<sequence length="5295" mass="586045">MDTRSTLHYSDRHGLGLGYSAESGISEESHVKTKSIIEGETVISIAEAPPTPPQDDDFMEQVAAQCRCGVEELEDVYSCTALQEGMMATTVKDPTAYTVEYEFHLAAGIDPKRLQEAWNQTAQANPILRTRIVPTSNRGVIQAVVKGAIPWQEQSDDDGMPSVRNSVAWQAGAPLVYLTRNLTKHTLTMMIHHSICDDWSIALVLRQVDEAYRGRELISRPFRPFVEYVQSTRREADAFWQEQFRDAHQTSMTSFPHLPTTGYIARPTCQVEKTFEIKPSSGAGFTVNTKLRLAWAVLQSLSTGSDDVLFGTVNSGRGVSVPEVQELSGPAVATVPVRIRLSPKDTVAETLAIVQEQWAAAMEYEQVGLQNLLHLGPGPEAACKFQTLLSVEPRDGHQLPSLFSQYQSTQRNYDLFALVLRCRPSSSALWIEARFDPGVIDIRQIERTLSQLAHIYEQIDEESDLPLAELDPVSSEDREEMARWNKTSTTQSTPPCVHELIRQRTEQQPQALAINSWDGDFSYLRLDEVSSALAVELLRQSIRSGMFVPICLGKSKWTAVTMLALMKVGAAFVLLDPSYPVSRMRHMCESLKATLIVTSKANIDVASQLNVATTLMVDSLNLEESSTVPAPSSSISPSDPIYATFTSGSTGHPKCVIVHHAGYASSSLAHGKPYHFAEDSRVLQFASPAFDSCIIEHLSTLIRGGCVCIPSSADCSSRLAEVMNEFAVNVACLTPTVTRILNPKLMRTLKVLAFVGEAVLSSDVARWKSHVQVCNAYGPAECSAVFSVQPQLRSEDPANIGFPTGGIGWVVNPENHNRLMPLGCPGELVIEGMIVGNGYLANPEQTAKAFIDAPPWRRQFGGVPLRPLYKTGDLVQHSGDGSFRYLGRKDTQVKLHGQRLELADIEHHLCQAFPLAEHAVAEMLRSSADDGRPEALLVAFICFPSASISKEEMQGEELLLLPSTEFRAACAVAESRLSEALPSFMVPAVFLPVSHIPVTASGKTNRRGLREQVERLSWEMMQEYRVAQAKPQSPSGEREEQLQQIWAQTLNRPANQIGVNESFFRLGGDSVSAMQVAASCQTAGLNVMVADIFRFPSISKLALKIQESSSPQSQIKPPEEDDTETWFNLSPIQQLFFEHVPDGHNGFTQEFLLRVAKPASASKIHDAVLELTSRHAMLRACYRQNDDGDWEQIVGKDAVKSFQFREHQVSSIDEYAALRNIFSDSQGTLNIEDGPMLMVDLIETETNEQFLGLMAHHLVIDLVSWRVLLQDLEDILTTGRPLQPSSMSFQQWCRLQQEYAEQSLDPESALSTDIPAVPLRYWGPPTKLANNTWAETVEKSINISRESTQLILGAANDAFHTRPVEIIQTAVLYAFVQAFDNRPAPAIFSEGHGREPWDPSIDISRTVGWFTTIAPVFIKAKKDQDFTELLELTKDARRAIPRNGWAYFASRYLHSEGMNYFASHSPMEILFNYTGLFQQLERPGALLQLQSVPDQGLIPMPVDLPRFALIDVTASVTNGCLNIAFVYNKNLKNQDRLGRWTETCQSILQEVPNMLQKGRRLTVSDFPLLQQISNDQFQDLLLQISRQFDVSASDIEDIYPCSHIQLGMWLSHAKNPQMYWSHIRWVVHRASSDSPPVNVSRLKDAWQQVVERHPILRTVFTENNGESSLQVVLKSSHGEIEVLSQSEEISTEHEALPPPSYDSMLNQHHLSQSGHPPHQLRLTIQPTGDVLCELSIHHMLVDGMTWQILLSDFHRAYHNHPKSTPAGAYREYLRYLQDHHRTDSEAYWKQYLDGANACIFPSLATGNRGTEPSTLKLLPFNTRIARHLQCFCQHQGITVSSLLQVAWGIVLASYTGSESVCFGYLNSCRDIPVPHVREMPGPLINLLICRLCLNDDEPLLKTLQENQDAHAQNLEHQHCSLAEVIHSLNLACQPLFNTAMSLQREAAETMSKDYPSEIALEGPLGIDSTEYDLTVNIIVGDETISGDLTYWSHLMTETQAEMVSDTYFHVLSQIIDPTNQSLSHVKLLGPKTHDRLAELNRQLPQPIESCIHTDIQKYSVTHRAEPALCDADGVLTYGELEDASSSLAQYLVSNGVGPEVFVPVCCEKSRWVVVAVLAALKAGGAFILLDPSHPAERLRGMLQQDFSCPIILTTSKHLGLASSIVSNAVEIDTQSKYYSGSNELPPGHPMSAAYVVFTSGSTGKPKASVIEHQSFRSAAEAHSARLNLCAGSRVLQFASYAFDASVVEILTTLIVGGCICIPSELDRIQRLPQIINDLQVTWALLTPSVARTLNPLQVPTLKTLVLGGEGMSENDVSRWSSHVHLMNAYGPSECSVIATAQTSPRCLSEDPGNIGFPVGCLAWVVSPHTPEKLVPIGAVGELLIEGPIVGRGYMKRPEQTADAFPPDPQWLIKLRGTQRGRIYRTGDLARLFPDGSIHYVGRKDRQVKLHGQRIELGEIEYQIQQCWPESNSQVFADLISPAESKNTYVVATIASAEHNGNDGKFEEAAQAAELELQGRVPSFLIPYAFLHIAQIPRLLNGKVDRRQLREHASRGLQVRINKKEGSPMSKQQRQLTKNEQILQQLWARVLHREADSIGPDDNFFRLGGDSILVMKLASLAGDQGLKIRVPDVFLHPRLQDLARIRLPNQQAQTITPEVPETSEEASAEPPFSLLPPEQRASAQEEAARQCGVPADAIENIYPCTALQAGLAALTAERPGSYIAHHRFRLASNIDIDRLKAAWERVSARIDILRTRLIQTEFGCLQAVVRDCNLVWIVPGSNDQKLSWEMVFGQPLIQFEIYPASDHVELHITLHHAVYDAWSLPLLIQWTELAYDNLESPKLRCTPFQTFIQYTMSQKEESLKYWRDHLRDCEADQFPALPFPSYRPRSSKKVQRAIRTGPLMNDLISRTTAVRLSWALVQSQYQSSDDVVFGIVSSGRSAPVRGIEMVAGPTIATIPLSFSIKKDVIISQALADLQEQILQVTPYEQVGLSQIAALGPGATQACSFQTLLIEGRAETEGEQSEIARPIKTTSDEEGTNAYVLELTIILGKEEVTVEAAFDETVLPEWQTQRILEHFGYILQRVHAEPQRLLGSISTVNPLELNELKSWNREVPSLDPRTVIAGIQKHSSTRPYAPAVCAWDGKFSYGELDARSNTLASILQSHGVEPESFVPIYLDRSRWTAVAVLAVLKLGAAFVLLDTGHPHMRLCTICEELQPSVIITSIGLHAAAQSLVPNTVVVTEAALSGGPRQLTRAQLGPHQALYAVFTSGSTGKPKAAVVENGSFVTMATPYAKELGLGADSRMLHFSSYAFDVSILEILGTLFIGGCICILSESERRDHLRRAITELQPSHAILTPSVLRAITPLDVSSVHTIMLIGEPVRTSDIEQWADRVHLLNTYGPAECTVVFTLQRSPKADGNAANIGFAIAGATWVTDPRDPHHLAPIGAVGELLLEGPLVGRGYLNNAEKTDAAFIPSPCWMQELFGSEVSSRPSPRLYRTGDLVRYEEDGSLCFVGRRDCQVKLRGQRFELGEVEAQVQQNFPGNVEDIAAQVITPLGAVKTPCLAVFLALKDETDPLQPPASSSIPTLDVVVPVNFGEKVKTLNSRLENVLPEYMIPSVFVPLKHLPRSIGGKIDRRKLRESAAKVSRQELNALFVSESSETRRFVATSAERTLQQIWARALGIAIERIGVEDSFFRLGGDSISALQATSQARAVDIHHSVGDLFQWRNILQIAKRFSQSSKAQTDSDDPNVDEIIPCTPAQRGILIEQMQVEHRYAAHFIWHVTGRDGSIDVDRLAMAWKAVISKHSALRATFRQHPSDDSQFEQVLLREIEAPIAIVHTESDSKNNDVDDMQVPVALSASSADITWRSDGQFIPHKLTIHVNRSGDVFCRLDINHVILDGKSLAVLEVDLCHAYDAQLAGTPQPDPYREYIKFVQNEPHEEAREYWRSYLKNMQPLDLPRPKAPAPSSESSVETRERLEVSLNARGGDIESMCRSTDWTPSNLVYFAWALTLSAFSLSDDVCFAISTSGRLIPVAHIDGAIGQFSNMAICRVRMTPEITLNDIALGMQQDYSRVLAYQSFPLAEISRAANVPVEAVASSAVIVHYPLPADMVAPLETNYIQLTQRQVLDPGVHDIALYAVFEDDGLIRASLTYQPSRVAPSLATQLGDYFNMAVSEILRRPYASLRDLDLLSPQDQKRLSCWNGVLPIPSPLCIHEFIQRNASKRPSHQAVTSWDGNFTYSEVDQLGSQLATRLKKRGLRISQIVPLCFEKSRWAIIAMVAVMKAGGTFVPLDPLQPIDRLREICRHVHPTFILTSKAQADLSQLLAEEVVEVGEDLILDVSDGSSSYSHVSQPTKPEQAAYILFTSGSTGKPKGVMISHSAYTVSAERQIEAFKLDSSSRVLQASSYAFDVSMAEILTTLMAGATVCVPSDIEENTMVLTGACPISVSHAFLTPSLASSLDAARASSWLQTLILAGESPSSSHTDQWGKTCRLINSYGPTECSVYSTASPRLLPGDDCRNIGRPLGVHAWVVDQHDHDRLLPIGAVGELILAGPSVGMGYLDQPDKTSEVFLSRQPPAWVSTMYSEQDSQHIRLYKTGDLVRYELSDGSLRFEGRKDRQIKVRGQRVELEDVESHVRRSFPGAKEIVIEQVMIAEQSYSSSPNASPTTTRPRLVVFIWEEQEDNATAAQGILNPPTEEFSSTAAKALTQLRDYLPGYMIPDFFISMAQLPRTVSGKMDTTELCQAIQAIPPSDLRSYFAAQRNKQRLSSDTAVKLHTILIEMLGIEPEIVGPDDNFFHLGGDSILAMKIAATSRAQGIEISSRDILRYPTIAKWAIIADAHRENVSSSQQYAPFSAVTEHERAVILSAPALGNKSISANNVVDILPTVGFQSYYITHSSPVSTAQVFPMGVDIDRLRVACKTLMSHYSILRTVFVGSGDRMFQIILRDVEPVFNVVDCDDPETFITHESQRQIPPATPQGELPVSFTVVTRRNGSDCVFILRISHAQYDGASLPLLWLALAAAYENVTLPKAVQFSEVVYNRLKDTNDEAFSFWGKYLQNASATTLESLRFIASPVTQLNNQTAVTSARREIGESCFVSEITSSTLVKAGLIWKLSGCGQRRDIIVGQVVHGRGCPIPDVDKALGPCINLLPLRANLDSEWTVMDLLRHTQAQQLDTLSYDYLSFEDIVRRCTDWPRSSKLECVVHHQEVDDAAVSFEMAGIRASSSSSWANSKLEQGQIGIVSMRRGTGLDLMITATGDTLEQSRAELFADELVEIIQSFSNSPESRLSEL</sequence>
<dbReference type="CDD" id="cd19545">
    <property type="entry name" value="FUM14_C_NRPS-like"/>
    <property type="match status" value="2"/>
</dbReference>
<feature type="domain" description="Carrier" evidence="5">
    <location>
        <begin position="3665"/>
        <end position="3741"/>
    </location>
</feature>
<dbReference type="Gene3D" id="3.30.559.10">
    <property type="entry name" value="Chloramphenicol acetyltransferase-like domain"/>
    <property type="match status" value="6"/>
</dbReference>
<dbReference type="GO" id="GO:0043041">
    <property type="term" value="P:amino acid activation for nonribosomal peptide biosynthetic process"/>
    <property type="evidence" value="ECO:0007669"/>
    <property type="project" value="TreeGrafter"/>
</dbReference>
<dbReference type="PROSITE" id="PS00012">
    <property type="entry name" value="PHOSPHOPANTETHEINE"/>
    <property type="match status" value="2"/>
</dbReference>
<dbReference type="GO" id="GO:0044550">
    <property type="term" value="P:secondary metabolite biosynthetic process"/>
    <property type="evidence" value="ECO:0007669"/>
    <property type="project" value="TreeGrafter"/>
</dbReference>
<dbReference type="PANTHER" id="PTHR45527">
    <property type="entry name" value="NONRIBOSOMAL PEPTIDE SYNTHETASE"/>
    <property type="match status" value="1"/>
</dbReference>
<dbReference type="InterPro" id="IPR020806">
    <property type="entry name" value="PKS_PP-bd"/>
</dbReference>
<dbReference type="InterPro" id="IPR010071">
    <property type="entry name" value="AA_adenyl_dom"/>
</dbReference>
<dbReference type="FunFam" id="3.30.300.30:FF:000015">
    <property type="entry name" value="Nonribosomal peptide synthase SidD"/>
    <property type="match status" value="4"/>
</dbReference>
<dbReference type="PANTHER" id="PTHR45527:SF1">
    <property type="entry name" value="FATTY ACID SYNTHASE"/>
    <property type="match status" value="1"/>
</dbReference>
<name>A0A1S9RIB7_PENBI</name>
<evidence type="ECO:0000256" key="3">
    <source>
        <dbReference type="ARBA" id="ARBA00022598"/>
    </source>
</evidence>
<dbReference type="Pfam" id="PF00501">
    <property type="entry name" value="AMP-binding"/>
    <property type="match status" value="4"/>
</dbReference>
<dbReference type="Gene3D" id="3.30.559.30">
    <property type="entry name" value="Nonribosomal peptide synthetase, condensation domain"/>
    <property type="match status" value="6"/>
</dbReference>
<dbReference type="InterPro" id="IPR045851">
    <property type="entry name" value="AMP-bd_C_sf"/>
</dbReference>
<evidence type="ECO:0000259" key="5">
    <source>
        <dbReference type="PROSITE" id="PS50075"/>
    </source>
</evidence>
<evidence type="ECO:0000256" key="4">
    <source>
        <dbReference type="ARBA" id="ARBA00022737"/>
    </source>
</evidence>
<evidence type="ECO:0000313" key="6">
    <source>
        <dbReference type="EMBL" id="OOQ85101.1"/>
    </source>
</evidence>
<dbReference type="CDD" id="cd05918">
    <property type="entry name" value="A_NRPS_SidN3_like"/>
    <property type="match status" value="4"/>
</dbReference>
<accession>A0A1S9RIB7</accession>
<evidence type="ECO:0000256" key="1">
    <source>
        <dbReference type="ARBA" id="ARBA00022450"/>
    </source>
</evidence>
<dbReference type="GO" id="GO:0005737">
    <property type="term" value="C:cytoplasm"/>
    <property type="evidence" value="ECO:0007669"/>
    <property type="project" value="TreeGrafter"/>
</dbReference>
<feature type="domain" description="Carrier" evidence="5">
    <location>
        <begin position="1033"/>
        <end position="1109"/>
    </location>
</feature>
<dbReference type="InterPro" id="IPR006162">
    <property type="entry name" value="Ppantetheine_attach_site"/>
</dbReference>
<feature type="domain" description="Carrier" evidence="5">
    <location>
        <begin position="2573"/>
        <end position="2649"/>
    </location>
</feature>
<dbReference type="Pfam" id="PF00668">
    <property type="entry name" value="Condensation"/>
    <property type="match status" value="6"/>
</dbReference>
<dbReference type="InterPro" id="IPR023213">
    <property type="entry name" value="CAT-like_dom_sf"/>
</dbReference>
<dbReference type="NCBIfam" id="NF003417">
    <property type="entry name" value="PRK04813.1"/>
    <property type="match status" value="4"/>
</dbReference>
<keyword evidence="1" id="KW-0596">Phosphopantetheine</keyword>
<gene>
    <name evidence="6" type="ORF">PEBR_31381</name>
</gene>
<dbReference type="InterPro" id="IPR009081">
    <property type="entry name" value="PP-bd_ACP"/>
</dbReference>
<dbReference type="GO" id="GO:0031177">
    <property type="term" value="F:phosphopantetheine binding"/>
    <property type="evidence" value="ECO:0007669"/>
    <property type="project" value="InterPro"/>
</dbReference>
<evidence type="ECO:0000313" key="7">
    <source>
        <dbReference type="Proteomes" id="UP000190744"/>
    </source>
</evidence>
<dbReference type="Gene3D" id="3.30.300.30">
    <property type="match status" value="4"/>
</dbReference>
<feature type="domain" description="Carrier" evidence="5">
    <location>
        <begin position="4772"/>
        <end position="4845"/>
    </location>
</feature>
<dbReference type="SUPFAM" id="SSF56801">
    <property type="entry name" value="Acetyl-CoA synthetase-like"/>
    <property type="match status" value="4"/>
</dbReference>
<dbReference type="InterPro" id="IPR001242">
    <property type="entry name" value="Condensation_dom"/>
</dbReference>
<dbReference type="FunFam" id="3.30.559.30:FF:000002">
    <property type="entry name" value="Nonribosomal peptide synthase Pes1"/>
    <property type="match status" value="1"/>
</dbReference>
<proteinExistence type="predicted"/>
<keyword evidence="4" id="KW-0677">Repeat</keyword>
<dbReference type="GO" id="GO:0016874">
    <property type="term" value="F:ligase activity"/>
    <property type="evidence" value="ECO:0007669"/>
    <property type="project" value="UniProtKB-KW"/>
</dbReference>
<dbReference type="Proteomes" id="UP000190744">
    <property type="component" value="Unassembled WGS sequence"/>
</dbReference>
<keyword evidence="2" id="KW-0597">Phosphoprotein</keyword>
<evidence type="ECO:0000256" key="2">
    <source>
        <dbReference type="ARBA" id="ARBA00022553"/>
    </source>
</evidence>
<keyword evidence="3" id="KW-0436">Ligase</keyword>
<dbReference type="PROSITE" id="PS50075">
    <property type="entry name" value="CARRIER"/>
    <property type="match status" value="4"/>
</dbReference>
<dbReference type="CDD" id="cd19534">
    <property type="entry name" value="E_NRPS"/>
    <property type="match status" value="1"/>
</dbReference>
<dbReference type="SUPFAM" id="SSF47336">
    <property type="entry name" value="ACP-like"/>
    <property type="match status" value="4"/>
</dbReference>
<dbReference type="SMART" id="SM00823">
    <property type="entry name" value="PKS_PP"/>
    <property type="match status" value="4"/>
</dbReference>
<dbReference type="SUPFAM" id="SSF52777">
    <property type="entry name" value="CoA-dependent acyltransferases"/>
    <property type="match status" value="12"/>
</dbReference>
<dbReference type="Pfam" id="PF00550">
    <property type="entry name" value="PP-binding"/>
    <property type="match status" value="4"/>
</dbReference>
<comment type="caution">
    <text evidence="6">The sequence shown here is derived from an EMBL/GenBank/DDBJ whole genome shotgun (WGS) entry which is preliminary data.</text>
</comment>
<dbReference type="Gene3D" id="3.40.50.12780">
    <property type="entry name" value="N-terminal domain of ligase-like"/>
    <property type="match status" value="4"/>
</dbReference>
<dbReference type="FunFam" id="1.10.1200.10:FF:000005">
    <property type="entry name" value="Nonribosomal peptide synthetase 1"/>
    <property type="match status" value="2"/>
</dbReference>
<dbReference type="NCBIfam" id="TIGR01733">
    <property type="entry name" value="AA-adenyl-dom"/>
    <property type="match status" value="4"/>
</dbReference>
<dbReference type="PROSITE" id="PS00455">
    <property type="entry name" value="AMP_BINDING"/>
    <property type="match status" value="2"/>
</dbReference>
<organism evidence="6 7">
    <name type="scientific">Penicillium brasilianum</name>
    <dbReference type="NCBI Taxonomy" id="104259"/>
    <lineage>
        <taxon>Eukaryota</taxon>
        <taxon>Fungi</taxon>
        <taxon>Dikarya</taxon>
        <taxon>Ascomycota</taxon>
        <taxon>Pezizomycotina</taxon>
        <taxon>Eurotiomycetes</taxon>
        <taxon>Eurotiomycetidae</taxon>
        <taxon>Eurotiales</taxon>
        <taxon>Aspergillaceae</taxon>
        <taxon>Penicillium</taxon>
    </lineage>
</organism>